<dbReference type="Gene3D" id="1.10.287.130">
    <property type="match status" value="1"/>
</dbReference>
<dbReference type="PROSITE" id="PS50109">
    <property type="entry name" value="HIS_KIN"/>
    <property type="match status" value="1"/>
</dbReference>
<evidence type="ECO:0000256" key="6">
    <source>
        <dbReference type="SAM" id="Phobius"/>
    </source>
</evidence>
<feature type="transmembrane region" description="Helical" evidence="6">
    <location>
        <begin position="94"/>
        <end position="111"/>
    </location>
</feature>
<dbReference type="InterPro" id="IPR003594">
    <property type="entry name" value="HATPase_dom"/>
</dbReference>
<dbReference type="SMART" id="SM00387">
    <property type="entry name" value="HATPase_c"/>
    <property type="match status" value="1"/>
</dbReference>
<feature type="domain" description="Response regulatory" evidence="8">
    <location>
        <begin position="452"/>
        <end position="572"/>
    </location>
</feature>
<dbReference type="EMBL" id="CP020918">
    <property type="protein sequence ID" value="AWG22547.1"/>
    <property type="molecule type" value="Genomic_DNA"/>
</dbReference>
<feature type="transmembrane region" description="Helical" evidence="6">
    <location>
        <begin position="45"/>
        <end position="63"/>
    </location>
</feature>
<comment type="catalytic activity">
    <reaction evidence="1">
        <text>ATP + protein L-histidine = ADP + protein N-phospho-L-histidine.</text>
        <dbReference type="EC" id="2.7.13.3"/>
    </reaction>
</comment>
<keyword evidence="3 5" id="KW-0597">Phosphoprotein</keyword>
<evidence type="ECO:0000256" key="2">
    <source>
        <dbReference type="ARBA" id="ARBA00012438"/>
    </source>
</evidence>
<dbReference type="AlphaFoldDB" id="A0A2S1LFP3"/>
<dbReference type="Gene3D" id="3.30.565.10">
    <property type="entry name" value="Histidine kinase-like ATPase, C-terminal domain"/>
    <property type="match status" value="1"/>
</dbReference>
<proteinExistence type="predicted"/>
<gene>
    <name evidence="9" type="ORF">FFWV33_13930</name>
</gene>
<dbReference type="InterPro" id="IPR011006">
    <property type="entry name" value="CheY-like_superfamily"/>
</dbReference>
<feature type="transmembrane region" description="Helical" evidence="6">
    <location>
        <begin position="72"/>
        <end position="88"/>
    </location>
</feature>
<dbReference type="SUPFAM" id="SSF52172">
    <property type="entry name" value="CheY-like"/>
    <property type="match status" value="1"/>
</dbReference>
<dbReference type="Proteomes" id="UP000244527">
    <property type="component" value="Chromosome"/>
</dbReference>
<dbReference type="InterPro" id="IPR004358">
    <property type="entry name" value="Sig_transdc_His_kin-like_C"/>
</dbReference>
<keyword evidence="10" id="KW-1185">Reference proteome</keyword>
<dbReference type="SUPFAM" id="SSF55874">
    <property type="entry name" value="ATPase domain of HSP90 chaperone/DNA topoisomerase II/histidine kinase"/>
    <property type="match status" value="1"/>
</dbReference>
<keyword evidence="6" id="KW-0812">Transmembrane</keyword>
<dbReference type="CDD" id="cd17546">
    <property type="entry name" value="REC_hyHK_CKI1_RcsC-like"/>
    <property type="match status" value="1"/>
</dbReference>
<dbReference type="InterPro" id="IPR003661">
    <property type="entry name" value="HisK_dim/P_dom"/>
</dbReference>
<dbReference type="PROSITE" id="PS50110">
    <property type="entry name" value="RESPONSE_REGULATORY"/>
    <property type="match status" value="1"/>
</dbReference>
<feature type="transmembrane region" description="Helical" evidence="6">
    <location>
        <begin position="156"/>
        <end position="182"/>
    </location>
</feature>
<dbReference type="CDD" id="cd00082">
    <property type="entry name" value="HisKA"/>
    <property type="match status" value="1"/>
</dbReference>
<evidence type="ECO:0000256" key="3">
    <source>
        <dbReference type="ARBA" id="ARBA00022553"/>
    </source>
</evidence>
<dbReference type="Pfam" id="PF00072">
    <property type="entry name" value="Response_reg"/>
    <property type="match status" value="1"/>
</dbReference>
<evidence type="ECO:0000313" key="9">
    <source>
        <dbReference type="EMBL" id="AWG22547.1"/>
    </source>
</evidence>
<evidence type="ECO:0000259" key="7">
    <source>
        <dbReference type="PROSITE" id="PS50109"/>
    </source>
</evidence>
<dbReference type="PRINTS" id="PR00344">
    <property type="entry name" value="BCTRLSENSOR"/>
</dbReference>
<feature type="transmembrane region" description="Helical" evidence="6">
    <location>
        <begin position="118"/>
        <end position="136"/>
    </location>
</feature>
<feature type="domain" description="Histidine kinase" evidence="7">
    <location>
        <begin position="212"/>
        <end position="431"/>
    </location>
</feature>
<reference evidence="9 10" key="1">
    <citation type="submission" date="2017-04" db="EMBL/GenBank/DDBJ databases">
        <title>Compelte genome sequence of WV33.</title>
        <authorList>
            <person name="Lee P.C."/>
        </authorList>
    </citation>
    <scope>NUCLEOTIDE SEQUENCE [LARGE SCALE GENOMIC DNA]</scope>
    <source>
        <strain evidence="9 10">WV33</strain>
    </source>
</reference>
<keyword evidence="6" id="KW-1133">Transmembrane helix</keyword>
<dbReference type="SMART" id="SM00388">
    <property type="entry name" value="HisKA"/>
    <property type="match status" value="1"/>
</dbReference>
<dbReference type="SMART" id="SM00448">
    <property type="entry name" value="REC"/>
    <property type="match status" value="1"/>
</dbReference>
<keyword evidence="6" id="KW-0472">Membrane</keyword>
<accession>A0A2S1LFP3</accession>
<protein>
    <recommendedName>
        <fullName evidence="2">histidine kinase</fullName>
        <ecNumber evidence="2">2.7.13.3</ecNumber>
    </recommendedName>
</protein>
<dbReference type="SUPFAM" id="SSF47384">
    <property type="entry name" value="Homodimeric domain of signal transducing histidine kinase"/>
    <property type="match status" value="1"/>
</dbReference>
<dbReference type="Pfam" id="PF00512">
    <property type="entry name" value="HisKA"/>
    <property type="match status" value="1"/>
</dbReference>
<dbReference type="Pfam" id="PF02518">
    <property type="entry name" value="HATPase_c"/>
    <property type="match status" value="1"/>
</dbReference>
<name>A0A2S1LFP3_9FLAO</name>
<feature type="transmembrane region" description="Helical" evidence="6">
    <location>
        <begin position="21"/>
        <end position="39"/>
    </location>
</feature>
<dbReference type="KEGG" id="ffa:FFWV33_13930"/>
<evidence type="ECO:0000256" key="4">
    <source>
        <dbReference type="ARBA" id="ARBA00023012"/>
    </source>
</evidence>
<dbReference type="Gene3D" id="3.40.50.2300">
    <property type="match status" value="1"/>
</dbReference>
<keyword evidence="4" id="KW-0902">Two-component regulatory system</keyword>
<dbReference type="PANTHER" id="PTHR45339">
    <property type="entry name" value="HYBRID SIGNAL TRANSDUCTION HISTIDINE KINASE J"/>
    <property type="match status" value="1"/>
</dbReference>
<organism evidence="9 10">
    <name type="scientific">Flavobacterium faecale</name>
    <dbReference type="NCBI Taxonomy" id="1355330"/>
    <lineage>
        <taxon>Bacteria</taxon>
        <taxon>Pseudomonadati</taxon>
        <taxon>Bacteroidota</taxon>
        <taxon>Flavobacteriia</taxon>
        <taxon>Flavobacteriales</taxon>
        <taxon>Flavobacteriaceae</taxon>
        <taxon>Flavobacterium</taxon>
    </lineage>
</organism>
<dbReference type="InterPro" id="IPR001789">
    <property type="entry name" value="Sig_transdc_resp-reg_receiver"/>
</dbReference>
<evidence type="ECO:0000256" key="1">
    <source>
        <dbReference type="ARBA" id="ARBA00000085"/>
    </source>
</evidence>
<evidence type="ECO:0000313" key="10">
    <source>
        <dbReference type="Proteomes" id="UP000244527"/>
    </source>
</evidence>
<dbReference type="InterPro" id="IPR036890">
    <property type="entry name" value="HATPase_C_sf"/>
</dbReference>
<dbReference type="PANTHER" id="PTHR45339:SF1">
    <property type="entry name" value="HYBRID SIGNAL TRANSDUCTION HISTIDINE KINASE J"/>
    <property type="match status" value="1"/>
</dbReference>
<dbReference type="GO" id="GO:0000155">
    <property type="term" value="F:phosphorelay sensor kinase activity"/>
    <property type="evidence" value="ECO:0007669"/>
    <property type="project" value="InterPro"/>
</dbReference>
<dbReference type="EC" id="2.7.13.3" evidence="2"/>
<evidence type="ECO:0000259" key="8">
    <source>
        <dbReference type="PROSITE" id="PS50110"/>
    </source>
</evidence>
<feature type="modified residue" description="4-aspartylphosphate" evidence="5">
    <location>
        <position position="503"/>
    </location>
</feature>
<dbReference type="InterPro" id="IPR036097">
    <property type="entry name" value="HisK_dim/P_sf"/>
</dbReference>
<evidence type="ECO:0000256" key="5">
    <source>
        <dbReference type="PROSITE-ProRule" id="PRU00169"/>
    </source>
</evidence>
<dbReference type="InterPro" id="IPR005467">
    <property type="entry name" value="His_kinase_dom"/>
</dbReference>
<sequence length="578" mass="66120">MDKSKSPLSIKSIHKFSRIDNLSFYFFTVQYITIMLFLFYLKLDYAAWATIPIILLFIQFSFSKNFTFPQKSVLAVTAITLFYSYSYILYGKSLNYVILAYWTAIILLIVIRYIKLMYLFLGVIIVFVLVTNYYDFFGFDYGNKQNFESDIYNPLFYFMVIMISLYLIILLVARTTAVTLIINDLKSKNNELNESRAELKKLQINKESFFAIMSHEIRTPLNAIKGISDILKSNIQSEEDQNLLELMDYSTNHLLALVNNILDFTKLNDGVFTLQYSEFNIQKSLHSLFKMNERLAIEKGLVFKIETTDNLPNFVYGDKNRINQIVLNLLNNAIEYTKKGSVTMKIGGEYAANNKNEYLLQVIIEDTGKGIDKTLAEKLFQKYATSNASKNSVGLGLTISKGLIDLMKGKISFESEVKVGTTFYLTFPLPVVLKKEKDVEDVEKDFENTNLKMLLVDDNKINLLVLQKQIVNKLKKCELTIAYNGLEALNLIKENQYDIILMDVIMPVMDGIEATTHIRALTDSVKNKIPIIALTANVGEKELNACLNAGMNDFVTKPFEINALLKIMSRELQSTNVI</sequence>